<evidence type="ECO:0000259" key="6">
    <source>
        <dbReference type="SMART" id="SM00842"/>
    </source>
</evidence>
<evidence type="ECO:0000256" key="4">
    <source>
        <dbReference type="ARBA" id="ARBA00023306"/>
    </source>
</evidence>
<dbReference type="PIRSF" id="PIRSF003101">
    <property type="entry name" value="FtsA"/>
    <property type="match status" value="1"/>
</dbReference>
<dbReference type="PANTHER" id="PTHR32432">
    <property type="entry name" value="CELL DIVISION PROTEIN FTSA-RELATED"/>
    <property type="match status" value="1"/>
</dbReference>
<evidence type="ECO:0000256" key="5">
    <source>
        <dbReference type="HAMAP-Rule" id="MF_02033"/>
    </source>
</evidence>
<dbReference type="GO" id="GO:0043093">
    <property type="term" value="P:FtsZ-dependent cytokinesis"/>
    <property type="evidence" value="ECO:0007669"/>
    <property type="project" value="UniProtKB-UniRule"/>
</dbReference>
<comment type="function">
    <text evidence="5">Cell division protein that is involved in the assembly of the Z ring. May serve as a membrane anchor for the Z ring.</text>
</comment>
<dbReference type="GO" id="GO:0009898">
    <property type="term" value="C:cytoplasmic side of plasma membrane"/>
    <property type="evidence" value="ECO:0007669"/>
    <property type="project" value="UniProtKB-UniRule"/>
</dbReference>
<dbReference type="InterPro" id="IPR003494">
    <property type="entry name" value="SHS2_FtsA"/>
</dbReference>
<keyword evidence="3 5" id="KW-0472">Membrane</keyword>
<protein>
    <recommendedName>
        <fullName evidence="5">Cell division protein FtsA</fullName>
    </recommendedName>
</protein>
<dbReference type="Pfam" id="PF14450">
    <property type="entry name" value="FtsA"/>
    <property type="match status" value="1"/>
</dbReference>
<evidence type="ECO:0000256" key="3">
    <source>
        <dbReference type="ARBA" id="ARBA00023136"/>
    </source>
</evidence>
<dbReference type="AlphaFoldDB" id="A0A2H0K797"/>
<gene>
    <name evidence="5 7" type="primary">ftsA</name>
    <name evidence="7" type="ORF">COV95_00450</name>
</gene>
<organism evidence="7 8">
    <name type="scientific">Candidatus Zambryskibacteria bacterium CG11_big_fil_rev_8_21_14_0_20_40_24</name>
    <dbReference type="NCBI Taxonomy" id="1975116"/>
    <lineage>
        <taxon>Bacteria</taxon>
        <taxon>Candidatus Zambryskiibacteriota</taxon>
    </lineage>
</organism>
<comment type="subcellular location">
    <subcellularLocation>
        <location evidence="5">Cell membrane</location>
        <topology evidence="5">Peripheral membrane protein</topology>
        <orientation evidence="5">Cytoplasmic side</orientation>
    </subcellularLocation>
    <text evidence="5">Localizes to the Z ring in an FtsZ-dependent manner. Targeted to the membrane through a conserved C-terminal amphipathic helix.</text>
</comment>
<dbReference type="InterPro" id="IPR020823">
    <property type="entry name" value="Cell_div_FtsA"/>
</dbReference>
<comment type="caution">
    <text evidence="7">The sequence shown here is derived from an EMBL/GenBank/DDBJ whole genome shotgun (WGS) entry which is preliminary data.</text>
</comment>
<dbReference type="InterPro" id="IPR043129">
    <property type="entry name" value="ATPase_NBD"/>
</dbReference>
<evidence type="ECO:0000256" key="2">
    <source>
        <dbReference type="ARBA" id="ARBA00022618"/>
    </source>
</evidence>
<feature type="domain" description="SHS2" evidence="6">
    <location>
        <begin position="6"/>
        <end position="201"/>
    </location>
</feature>
<evidence type="ECO:0000256" key="1">
    <source>
        <dbReference type="ARBA" id="ARBA00022475"/>
    </source>
</evidence>
<evidence type="ECO:0000313" key="7">
    <source>
        <dbReference type="EMBL" id="PIQ67117.1"/>
    </source>
</evidence>
<reference evidence="7 8" key="1">
    <citation type="submission" date="2017-09" db="EMBL/GenBank/DDBJ databases">
        <title>Depth-based differentiation of microbial function through sediment-hosted aquifers and enrichment of novel symbionts in the deep terrestrial subsurface.</title>
        <authorList>
            <person name="Probst A.J."/>
            <person name="Ladd B."/>
            <person name="Jarett J.K."/>
            <person name="Geller-Mcgrath D.E."/>
            <person name="Sieber C.M."/>
            <person name="Emerson J.B."/>
            <person name="Anantharaman K."/>
            <person name="Thomas B.C."/>
            <person name="Malmstrom R."/>
            <person name="Stieglmeier M."/>
            <person name="Klingl A."/>
            <person name="Woyke T."/>
            <person name="Ryan C.M."/>
            <person name="Banfield J.F."/>
        </authorList>
    </citation>
    <scope>NUCLEOTIDE SEQUENCE [LARGE SCALE GENOMIC DNA]</scope>
    <source>
        <strain evidence="7">CG11_big_fil_rev_8_21_14_0_20_40_24</strain>
    </source>
</reference>
<dbReference type="NCBIfam" id="TIGR01174">
    <property type="entry name" value="ftsA"/>
    <property type="match status" value="1"/>
</dbReference>
<dbReference type="InterPro" id="IPR050696">
    <property type="entry name" value="FtsA/MreB"/>
</dbReference>
<sequence length="397" mass="42593">MARNIAVGIDIGTYQIKIVVAEQVQNDGVISPKILGTGFAESRGLRHGYIVNVPEVTRALKTAIAQASKSAGMKIKKAYISVGGIGLSAITTTGSCVISRADLEITDLDVAKTLEITEEEIPQTLSQNKRIIYSIPIQYKVDGKIVLGNRPLGLKGTKLEAKVLFITSLEHHLKDLVEAVEDAGVDVVDVVASPIAASFVTLTKAQKIAGCVLTNIGSETVSIVVFENNIPISLEVFPIGSTDITNDIALGLRIPLEEAESIKLGGVTSTDFPKRKLDEIVSARLSDMFELIDAHLKKIGRNGLLPAGVIITGGGSSISILEDFAKSSLKLPSRIAHINFPEREKGKIREPFFAVALGLCIIGFNADESDETTVGKLLGHRKNLLAPIKDWLKQFLP</sequence>
<evidence type="ECO:0000313" key="8">
    <source>
        <dbReference type="Proteomes" id="UP000229834"/>
    </source>
</evidence>
<keyword evidence="1 5" id="KW-1003">Cell membrane</keyword>
<dbReference type="GO" id="GO:0032153">
    <property type="term" value="C:cell division site"/>
    <property type="evidence" value="ECO:0007669"/>
    <property type="project" value="UniProtKB-UniRule"/>
</dbReference>
<dbReference type="Pfam" id="PF02491">
    <property type="entry name" value="SHS2_FTSA"/>
    <property type="match status" value="1"/>
</dbReference>
<comment type="subunit">
    <text evidence="5">Self-interacts. Interacts with FtsZ.</text>
</comment>
<keyword evidence="2 5" id="KW-0132">Cell division</keyword>
<comment type="similarity">
    <text evidence="5">Belongs to the FtsA/MreB family.</text>
</comment>
<dbReference type="PANTHER" id="PTHR32432:SF4">
    <property type="entry name" value="CELL DIVISION PROTEIN FTSA"/>
    <property type="match status" value="1"/>
</dbReference>
<dbReference type="SMART" id="SM00842">
    <property type="entry name" value="FtsA"/>
    <property type="match status" value="1"/>
</dbReference>
<accession>A0A2H0K797</accession>
<name>A0A2H0K797_9BACT</name>
<dbReference type="EMBL" id="PCVC01000013">
    <property type="protein sequence ID" value="PIQ67117.1"/>
    <property type="molecule type" value="Genomic_DNA"/>
</dbReference>
<dbReference type="Gene3D" id="3.30.420.40">
    <property type="match status" value="3"/>
</dbReference>
<dbReference type="SUPFAM" id="SSF53067">
    <property type="entry name" value="Actin-like ATPase domain"/>
    <property type="match status" value="2"/>
</dbReference>
<dbReference type="HAMAP" id="MF_02033">
    <property type="entry name" value="FtsA"/>
    <property type="match status" value="1"/>
</dbReference>
<keyword evidence="4 5" id="KW-0131">Cell cycle</keyword>
<dbReference type="Proteomes" id="UP000229834">
    <property type="component" value="Unassembled WGS sequence"/>
</dbReference>
<proteinExistence type="inferred from homology"/>